<gene>
    <name evidence="1" type="ORF">NAF29_07485</name>
</gene>
<organism evidence="1 2">
    <name type="scientific">Echinimonas agarilytica</name>
    <dbReference type="NCBI Taxonomy" id="1215918"/>
    <lineage>
        <taxon>Bacteria</taxon>
        <taxon>Pseudomonadati</taxon>
        <taxon>Pseudomonadota</taxon>
        <taxon>Gammaproteobacteria</taxon>
        <taxon>Alteromonadales</taxon>
        <taxon>Echinimonadaceae</taxon>
        <taxon>Echinimonas</taxon>
    </lineage>
</organism>
<dbReference type="Proteomes" id="UP001165393">
    <property type="component" value="Unassembled WGS sequence"/>
</dbReference>
<comment type="caution">
    <text evidence="1">The sequence shown here is derived from an EMBL/GenBank/DDBJ whole genome shotgun (WGS) entry which is preliminary data.</text>
</comment>
<dbReference type="EMBL" id="JAMQGP010000003">
    <property type="protein sequence ID" value="MCM2679512.1"/>
    <property type="molecule type" value="Genomic_DNA"/>
</dbReference>
<protein>
    <submittedName>
        <fullName evidence="1">DUF4397 domain-containing protein</fullName>
    </submittedName>
</protein>
<accession>A0AA41W5X1</accession>
<proteinExistence type="predicted"/>
<evidence type="ECO:0000313" key="2">
    <source>
        <dbReference type="Proteomes" id="UP001165393"/>
    </source>
</evidence>
<keyword evidence="2" id="KW-1185">Reference proteome</keyword>
<sequence length="449" mass="49107">MVNKSVFGFTAVTLTALMISACGGGGGGGSDSSKNQTSLQVYNVSPNSTALKIEVGEDITFSNLVYADATSTSTVDHGDYEIVVSGIDASNEYEEVLSTSGSVAKDDRNLFIVSGDYNDIQFNSINFDLDDLEDDHLRLYVGDYSTGSTGYDMYLVSSGEGFSNAEKVTTTQYGQVGLVGDFSTETYDVYITDTGTSDIVFTAERVSMTSGTSYFLMLRDTFGPGQAKFALDRVTSSTLVVSYEDNYGDAQFRMLNAYPETISTEIKNSETNIKHSNIAAGDFTSYETVPYSDYGVTVDDSNGDQLLNNVLLSLPQNSTKAVAIYRDSDGNAKGIAFNESVRELTYQSDINFINLAEDLETVDVYFVADGGTIDTTPYHFKNSDFEQVKNSMLPTNDYQITIIENRDDNTQIMVYQSPIFELDDDKNYTYALYKDASATYGYSLVVAAE</sequence>
<dbReference type="AlphaFoldDB" id="A0AA41W5X1"/>
<name>A0AA41W5X1_9GAMM</name>
<dbReference type="RefSeq" id="WP_251260961.1">
    <property type="nucleotide sequence ID" value="NZ_JAMQGP010000003.1"/>
</dbReference>
<evidence type="ECO:0000313" key="1">
    <source>
        <dbReference type="EMBL" id="MCM2679512.1"/>
    </source>
</evidence>
<dbReference type="PROSITE" id="PS51257">
    <property type="entry name" value="PROKAR_LIPOPROTEIN"/>
    <property type="match status" value="1"/>
</dbReference>
<reference evidence="1 2" key="1">
    <citation type="journal article" date="2013" name="Antonie Van Leeuwenhoek">
        <title>Echinimonas agarilytica gen. nov., sp. nov., a new gammaproteobacterium isolated from the sea urchin Strongylocentrotus intermedius.</title>
        <authorList>
            <person name="Nedashkovskaya O.I."/>
            <person name="Stenkova A.M."/>
            <person name="Zhukova N.V."/>
            <person name="Van Trappen S."/>
            <person name="Lee J.S."/>
            <person name="Kim S.B."/>
        </authorList>
    </citation>
    <scope>NUCLEOTIDE SEQUENCE [LARGE SCALE GENOMIC DNA]</scope>
    <source>
        <strain evidence="1 2">KMM 6351</strain>
    </source>
</reference>